<keyword evidence="4 6" id="KW-1133">Transmembrane helix</keyword>
<evidence type="ECO:0000256" key="3">
    <source>
        <dbReference type="ARBA" id="ARBA00022692"/>
    </source>
</evidence>
<dbReference type="AlphaFoldDB" id="A0A7Z7LEW9"/>
<evidence type="ECO:0000256" key="2">
    <source>
        <dbReference type="ARBA" id="ARBA00022475"/>
    </source>
</evidence>
<reference evidence="7 8" key="1">
    <citation type="submission" date="2017-01" db="EMBL/GenBank/DDBJ databases">
        <authorList>
            <person name="Erauso G."/>
        </authorList>
    </citation>
    <scope>NUCLEOTIDE SEQUENCE [LARGE SCALE GENOMIC DNA]</scope>
    <source>
        <strain evidence="7">MESINF1</strain>
    </source>
</reference>
<keyword evidence="3 6" id="KW-0812">Transmembrane</keyword>
<feature type="transmembrane region" description="Helical" evidence="6">
    <location>
        <begin position="87"/>
        <end position="106"/>
    </location>
</feature>
<feature type="transmembrane region" description="Helical" evidence="6">
    <location>
        <begin position="126"/>
        <end position="155"/>
    </location>
</feature>
<dbReference type="GO" id="GO:0005886">
    <property type="term" value="C:plasma membrane"/>
    <property type="evidence" value="ECO:0007669"/>
    <property type="project" value="UniProtKB-SubCell"/>
</dbReference>
<feature type="transmembrane region" description="Helical" evidence="6">
    <location>
        <begin position="13"/>
        <end position="30"/>
    </location>
</feature>
<dbReference type="RefSeq" id="WP_169698594.1">
    <property type="nucleotide sequence ID" value="NZ_LS974202.1"/>
</dbReference>
<dbReference type="KEGG" id="minf:MESINF_0769"/>
<evidence type="ECO:0000256" key="6">
    <source>
        <dbReference type="SAM" id="Phobius"/>
    </source>
</evidence>
<keyword evidence="8" id="KW-1185">Reference proteome</keyword>
<feature type="transmembrane region" description="Helical" evidence="6">
    <location>
        <begin position="50"/>
        <end position="67"/>
    </location>
</feature>
<evidence type="ECO:0000256" key="5">
    <source>
        <dbReference type="ARBA" id="ARBA00023136"/>
    </source>
</evidence>
<dbReference type="InterPro" id="IPR022791">
    <property type="entry name" value="L-PG_synthase/AglD"/>
</dbReference>
<feature type="transmembrane region" description="Helical" evidence="6">
    <location>
        <begin position="287"/>
        <end position="307"/>
    </location>
</feature>
<keyword evidence="2" id="KW-1003">Cell membrane</keyword>
<dbReference type="Proteomes" id="UP000250796">
    <property type="component" value="Chromosome MESINF"/>
</dbReference>
<feature type="transmembrane region" description="Helical" evidence="6">
    <location>
        <begin position="167"/>
        <end position="187"/>
    </location>
</feature>
<dbReference type="EMBL" id="LS974202">
    <property type="protein sequence ID" value="SSC12218.1"/>
    <property type="molecule type" value="Genomic_DNA"/>
</dbReference>
<feature type="transmembrane region" description="Helical" evidence="6">
    <location>
        <begin position="234"/>
        <end position="250"/>
    </location>
</feature>
<accession>A0A7Z7LEW9</accession>
<gene>
    <name evidence="7" type="ORF">MESINF_0769</name>
</gene>
<evidence type="ECO:0000256" key="4">
    <source>
        <dbReference type="ARBA" id="ARBA00022989"/>
    </source>
</evidence>
<name>A0A7Z7LEW9_9BACT</name>
<protein>
    <submittedName>
        <fullName evidence="7">Putative integral membrane protein</fullName>
    </submittedName>
</protein>
<keyword evidence="5 6" id="KW-0472">Membrane</keyword>
<evidence type="ECO:0000256" key="1">
    <source>
        <dbReference type="ARBA" id="ARBA00004651"/>
    </source>
</evidence>
<organism evidence="7 8">
    <name type="scientific">Mesotoga infera</name>
    <dbReference type="NCBI Taxonomy" id="1236046"/>
    <lineage>
        <taxon>Bacteria</taxon>
        <taxon>Thermotogati</taxon>
        <taxon>Thermotogota</taxon>
        <taxon>Thermotogae</taxon>
        <taxon>Kosmotogales</taxon>
        <taxon>Kosmotogaceae</taxon>
        <taxon>Mesotoga</taxon>
    </lineage>
</organism>
<dbReference type="Pfam" id="PF03706">
    <property type="entry name" value="LPG_synthase_TM"/>
    <property type="match status" value="1"/>
</dbReference>
<sequence length="313" mass="35007">MIFSSLPFKLRKLLPLLGIALFIVSVAVLIREIGRYTISDIADKIGAIPLSRFMMAVVFTFLAYANLTLYDLISSLHLGVKKGYGRTALVSFIAYTFSKNIGFTFLSGTSVRFRMYGKWKVGSGKILGIIVLNYLTFWLGFFALAGVVFTLWYPLTQAVIRVPFNSLQILGAVAIAIYCLYLFIVIIRKKPFRFRNLRFSLPGKTFTLSQTAISTMDWLLSAGVLYFLLPPVQYIPILAVFLLSQFAGLSSQVPGGLGVFEAMTLVILSPSLEADVLIAALLLYRVIFYLIPFLVALILFALEEFLWSRPARQ</sequence>
<proteinExistence type="predicted"/>
<comment type="subcellular location">
    <subcellularLocation>
        <location evidence="1">Cell membrane</location>
        <topology evidence="1">Multi-pass membrane protein</topology>
    </subcellularLocation>
</comment>
<feature type="transmembrane region" description="Helical" evidence="6">
    <location>
        <begin position="262"/>
        <end position="281"/>
    </location>
</feature>
<evidence type="ECO:0000313" key="7">
    <source>
        <dbReference type="EMBL" id="SSC12218.1"/>
    </source>
</evidence>
<evidence type="ECO:0000313" key="8">
    <source>
        <dbReference type="Proteomes" id="UP000250796"/>
    </source>
</evidence>